<organism evidence="12 13">
    <name type="scientific">Zingiber officinale</name>
    <name type="common">Ginger</name>
    <name type="synonym">Amomum zingiber</name>
    <dbReference type="NCBI Taxonomy" id="94328"/>
    <lineage>
        <taxon>Eukaryota</taxon>
        <taxon>Viridiplantae</taxon>
        <taxon>Streptophyta</taxon>
        <taxon>Embryophyta</taxon>
        <taxon>Tracheophyta</taxon>
        <taxon>Spermatophyta</taxon>
        <taxon>Magnoliopsida</taxon>
        <taxon>Liliopsida</taxon>
        <taxon>Zingiberales</taxon>
        <taxon>Zingiberaceae</taxon>
        <taxon>Zingiber</taxon>
    </lineage>
</organism>
<dbReference type="InterPro" id="IPR036576">
    <property type="entry name" value="WRKY_dom_sf"/>
</dbReference>
<evidence type="ECO:0000256" key="7">
    <source>
        <dbReference type="ARBA" id="ARBA00023163"/>
    </source>
</evidence>
<keyword evidence="3" id="KW-0677">Repeat</keyword>
<comment type="similarity">
    <text evidence="9">Belongs to the WRKY group I family.</text>
</comment>
<dbReference type="Gene3D" id="2.20.25.80">
    <property type="entry name" value="WRKY domain"/>
    <property type="match status" value="2"/>
</dbReference>
<feature type="region of interest" description="Disordered" evidence="10">
    <location>
        <begin position="185"/>
        <end position="220"/>
    </location>
</feature>
<keyword evidence="13" id="KW-1185">Reference proteome</keyword>
<dbReference type="GO" id="GO:0043565">
    <property type="term" value="F:sequence-specific DNA binding"/>
    <property type="evidence" value="ECO:0007669"/>
    <property type="project" value="InterPro"/>
</dbReference>
<proteinExistence type="inferred from homology"/>
<keyword evidence="6" id="KW-0238">DNA-binding</keyword>
<keyword evidence="5" id="KW-0805">Transcription regulation</keyword>
<sequence length="220" mass="24519">MASGGAAPDMKPDGDGYSWRKYGTKQARGSENPARSYYRCTHPNCPTKKKVESSSDGRITEIVYKGGAHSHPKPLFARRNSVNSSPATHAPSQEFNEEEKEGGVDRDLPAAAGSRTIRETRLVVQTQSDVDVLDDGYRWRKYGQKVVKGNLNPRSYYKCTAMGCRVRKHVERASGDWRSVITTYEGRHNHDMPTDRGSTSRPQTSPAMDARSNLLRQSIS</sequence>
<reference evidence="12 13" key="1">
    <citation type="submission" date="2020-08" db="EMBL/GenBank/DDBJ databases">
        <title>Plant Genome Project.</title>
        <authorList>
            <person name="Zhang R.-G."/>
        </authorList>
    </citation>
    <scope>NUCLEOTIDE SEQUENCE [LARGE SCALE GENOMIC DNA]</scope>
    <source>
        <tissue evidence="12">Rhizome</tissue>
    </source>
</reference>
<feature type="domain" description="WRKY" evidence="11">
    <location>
        <begin position="128"/>
        <end position="193"/>
    </location>
</feature>
<feature type="compositionally biased region" description="Basic and acidic residues" evidence="10">
    <location>
        <begin position="185"/>
        <end position="194"/>
    </location>
</feature>
<dbReference type="Proteomes" id="UP000734854">
    <property type="component" value="Unassembled WGS sequence"/>
</dbReference>
<dbReference type="PANTHER" id="PTHR31221">
    <property type="entry name" value="WRKY TRANSCRIPTION FACTOR PROTEIN 1-RELATED"/>
    <property type="match status" value="1"/>
</dbReference>
<dbReference type="SMART" id="SM00774">
    <property type="entry name" value="WRKY"/>
    <property type="match status" value="2"/>
</dbReference>
<evidence type="ECO:0000256" key="9">
    <source>
        <dbReference type="ARBA" id="ARBA00061157"/>
    </source>
</evidence>
<evidence type="ECO:0000256" key="3">
    <source>
        <dbReference type="ARBA" id="ARBA00022737"/>
    </source>
</evidence>
<dbReference type="InterPro" id="IPR003657">
    <property type="entry name" value="WRKY_dom"/>
</dbReference>
<keyword evidence="7" id="KW-0804">Transcription</keyword>
<dbReference type="GO" id="GO:0046872">
    <property type="term" value="F:metal ion binding"/>
    <property type="evidence" value="ECO:0007669"/>
    <property type="project" value="UniProtKB-KW"/>
</dbReference>
<evidence type="ECO:0000256" key="6">
    <source>
        <dbReference type="ARBA" id="ARBA00023125"/>
    </source>
</evidence>
<evidence type="ECO:0000313" key="12">
    <source>
        <dbReference type="EMBL" id="KAG6472756.1"/>
    </source>
</evidence>
<dbReference type="PROSITE" id="PS50811">
    <property type="entry name" value="WRKY"/>
    <property type="match status" value="2"/>
</dbReference>
<evidence type="ECO:0000256" key="1">
    <source>
        <dbReference type="ARBA" id="ARBA00004123"/>
    </source>
</evidence>
<accession>A0A8J5BII7</accession>
<feature type="domain" description="WRKY" evidence="11">
    <location>
        <begin position="8"/>
        <end position="74"/>
    </location>
</feature>
<feature type="compositionally biased region" description="Basic and acidic residues" evidence="10">
    <location>
        <begin position="49"/>
        <end position="59"/>
    </location>
</feature>
<dbReference type="InterPro" id="IPR044810">
    <property type="entry name" value="WRKY_plant"/>
</dbReference>
<evidence type="ECO:0000256" key="10">
    <source>
        <dbReference type="SAM" id="MobiDB-lite"/>
    </source>
</evidence>
<evidence type="ECO:0000256" key="4">
    <source>
        <dbReference type="ARBA" id="ARBA00022833"/>
    </source>
</evidence>
<evidence type="ECO:0000313" key="13">
    <source>
        <dbReference type="Proteomes" id="UP000734854"/>
    </source>
</evidence>
<name>A0A8J5BII7_ZINOF</name>
<keyword evidence="4" id="KW-0862">Zinc</keyword>
<keyword evidence="2" id="KW-0479">Metal-binding</keyword>
<dbReference type="EMBL" id="JACMSC010000020">
    <property type="protein sequence ID" value="KAG6472756.1"/>
    <property type="molecule type" value="Genomic_DNA"/>
</dbReference>
<keyword evidence="8" id="KW-0539">Nucleus</keyword>
<dbReference type="SUPFAM" id="SSF118290">
    <property type="entry name" value="WRKY DNA-binding domain"/>
    <property type="match status" value="2"/>
</dbReference>
<dbReference type="GO" id="GO:0003700">
    <property type="term" value="F:DNA-binding transcription factor activity"/>
    <property type="evidence" value="ECO:0007669"/>
    <property type="project" value="InterPro"/>
</dbReference>
<gene>
    <name evidence="12" type="ORF">ZIOFF_070234</name>
</gene>
<evidence type="ECO:0000256" key="5">
    <source>
        <dbReference type="ARBA" id="ARBA00023015"/>
    </source>
</evidence>
<dbReference type="GO" id="GO:0005634">
    <property type="term" value="C:nucleus"/>
    <property type="evidence" value="ECO:0007669"/>
    <property type="project" value="UniProtKB-SubCell"/>
</dbReference>
<comment type="caution">
    <text evidence="12">The sequence shown here is derived from an EMBL/GenBank/DDBJ whole genome shotgun (WGS) entry which is preliminary data.</text>
</comment>
<dbReference type="AlphaFoldDB" id="A0A8J5BII7"/>
<evidence type="ECO:0000256" key="2">
    <source>
        <dbReference type="ARBA" id="ARBA00022723"/>
    </source>
</evidence>
<dbReference type="FunFam" id="2.20.25.80:FF:000003">
    <property type="entry name" value="WRKY transcription factor 57"/>
    <property type="match status" value="1"/>
</dbReference>
<dbReference type="FunFam" id="2.20.25.80:FF:000006">
    <property type="entry name" value="WRKY transcription factor"/>
    <property type="match status" value="1"/>
</dbReference>
<evidence type="ECO:0000256" key="8">
    <source>
        <dbReference type="ARBA" id="ARBA00023242"/>
    </source>
</evidence>
<feature type="region of interest" description="Disordered" evidence="10">
    <location>
        <begin position="1"/>
        <end position="113"/>
    </location>
</feature>
<dbReference type="PANTHER" id="PTHR31221:SF193">
    <property type="entry name" value="WRKY TRANSCRIPTION FACTOR PROTEIN 1-RELATED"/>
    <property type="match status" value="1"/>
</dbReference>
<dbReference type="Pfam" id="PF03106">
    <property type="entry name" value="WRKY"/>
    <property type="match status" value="2"/>
</dbReference>
<protein>
    <recommendedName>
        <fullName evidence="11">WRKY domain-containing protein</fullName>
    </recommendedName>
</protein>
<comment type="subcellular location">
    <subcellularLocation>
        <location evidence="1">Nucleus</location>
    </subcellularLocation>
</comment>
<feature type="compositionally biased region" description="Polar residues" evidence="10">
    <location>
        <begin position="80"/>
        <end position="94"/>
    </location>
</feature>
<feature type="compositionally biased region" description="Polar residues" evidence="10">
    <location>
        <begin position="196"/>
        <end position="206"/>
    </location>
</feature>
<evidence type="ECO:0000259" key="11">
    <source>
        <dbReference type="PROSITE" id="PS50811"/>
    </source>
</evidence>